<dbReference type="Gene3D" id="3.90.1200.10">
    <property type="match status" value="1"/>
</dbReference>
<proteinExistence type="predicted"/>
<name>A0A931G571_9ACTN</name>
<dbReference type="SUPFAM" id="SSF56112">
    <property type="entry name" value="Protein kinase-like (PK-like)"/>
    <property type="match status" value="1"/>
</dbReference>
<dbReference type="Proteomes" id="UP000598146">
    <property type="component" value="Unassembled WGS sequence"/>
</dbReference>
<organism evidence="2 3">
    <name type="scientific">Actinoplanes aureus</name>
    <dbReference type="NCBI Taxonomy" id="2792083"/>
    <lineage>
        <taxon>Bacteria</taxon>
        <taxon>Bacillati</taxon>
        <taxon>Actinomycetota</taxon>
        <taxon>Actinomycetes</taxon>
        <taxon>Micromonosporales</taxon>
        <taxon>Micromonosporaceae</taxon>
        <taxon>Actinoplanes</taxon>
    </lineage>
</organism>
<sequence>MNIDADVCRRWRLEPGPLMGDRGGGTWAATRGGPDLVVKRVTYRDVAYTLRVAAALREQGWPTPELVEEPLVDGDGGTWLLLHRLPGVPRPRGAGEQRARGRLLAEFHESAAASGLDERRDGFAGPAEVVGDPALDRWLREFERFRPEQGRFLRECRDVTAEWFAGNSLDGVPCGVIHGDFATWNLLFVGERLSGLLDFEATHWSVLVADFALSWRGYQDEVVRGYAEVRPLSEFERRLIVPVFRAWLFLGLTELPADGVDLEWQVRKLGLVRG</sequence>
<gene>
    <name evidence="2" type="ORF">I4J89_31405</name>
</gene>
<keyword evidence="3" id="KW-1185">Reference proteome</keyword>
<dbReference type="RefSeq" id="WP_196417728.1">
    <property type="nucleotide sequence ID" value="NZ_JADQTO010000017.1"/>
</dbReference>
<dbReference type="EMBL" id="JADQTO010000017">
    <property type="protein sequence ID" value="MBG0565964.1"/>
    <property type="molecule type" value="Genomic_DNA"/>
</dbReference>
<evidence type="ECO:0000313" key="2">
    <source>
        <dbReference type="EMBL" id="MBG0565964.1"/>
    </source>
</evidence>
<dbReference type="InterPro" id="IPR002575">
    <property type="entry name" value="Aminoglycoside_PTrfase"/>
</dbReference>
<comment type="caution">
    <text evidence="2">The sequence shown here is derived from an EMBL/GenBank/DDBJ whole genome shotgun (WGS) entry which is preliminary data.</text>
</comment>
<dbReference type="AlphaFoldDB" id="A0A931G571"/>
<evidence type="ECO:0000313" key="3">
    <source>
        <dbReference type="Proteomes" id="UP000598146"/>
    </source>
</evidence>
<evidence type="ECO:0000259" key="1">
    <source>
        <dbReference type="Pfam" id="PF01636"/>
    </source>
</evidence>
<reference evidence="2" key="1">
    <citation type="submission" date="2020-11" db="EMBL/GenBank/DDBJ databases">
        <title>Isolation and identification of active actinomycetes.</title>
        <authorList>
            <person name="Sun X."/>
        </authorList>
    </citation>
    <scope>NUCLEOTIDE SEQUENCE</scope>
    <source>
        <strain evidence="2">NEAU-A11</strain>
    </source>
</reference>
<protein>
    <submittedName>
        <fullName evidence="2">Phosphotransferase</fullName>
    </submittedName>
</protein>
<accession>A0A931G571</accession>
<dbReference type="Pfam" id="PF01636">
    <property type="entry name" value="APH"/>
    <property type="match status" value="1"/>
</dbReference>
<feature type="domain" description="Aminoglycoside phosphotransferase" evidence="1">
    <location>
        <begin position="31"/>
        <end position="223"/>
    </location>
</feature>
<dbReference type="InterPro" id="IPR011009">
    <property type="entry name" value="Kinase-like_dom_sf"/>
</dbReference>